<evidence type="ECO:0000313" key="7">
    <source>
        <dbReference type="EMBL" id="VEI64886.1"/>
    </source>
</evidence>
<dbReference type="FunFam" id="3.40.50.12780:FF:000012">
    <property type="entry name" value="Non-ribosomal peptide synthetase"/>
    <property type="match status" value="2"/>
</dbReference>
<organism evidence="7 8">
    <name type="scientific">Serratia fonticola</name>
    <dbReference type="NCBI Taxonomy" id="47917"/>
    <lineage>
        <taxon>Bacteria</taxon>
        <taxon>Pseudomonadati</taxon>
        <taxon>Pseudomonadota</taxon>
        <taxon>Gammaproteobacteria</taxon>
        <taxon>Enterobacterales</taxon>
        <taxon>Yersiniaceae</taxon>
        <taxon>Serratia</taxon>
    </lineage>
</organism>
<evidence type="ECO:0000256" key="4">
    <source>
        <dbReference type="ARBA" id="ARBA00022553"/>
    </source>
</evidence>
<dbReference type="InterPro" id="IPR036736">
    <property type="entry name" value="ACP-like_sf"/>
</dbReference>
<feature type="domain" description="Carrier" evidence="6">
    <location>
        <begin position="3053"/>
        <end position="3127"/>
    </location>
</feature>
<evidence type="ECO:0000256" key="1">
    <source>
        <dbReference type="ARBA" id="ARBA00001957"/>
    </source>
</evidence>
<dbReference type="CDD" id="cd19540">
    <property type="entry name" value="LCL_NRPS-like"/>
    <property type="match status" value="2"/>
</dbReference>
<gene>
    <name evidence="7" type="primary">srfAA_1</name>
    <name evidence="7" type="ORF">NCTC13193_01294</name>
</gene>
<keyword evidence="4" id="KW-0597">Phosphoprotein</keyword>
<dbReference type="Gene3D" id="3.30.559.30">
    <property type="entry name" value="Nonribosomal peptide synthetase, condensation domain"/>
    <property type="match status" value="4"/>
</dbReference>
<dbReference type="Gene3D" id="3.40.50.980">
    <property type="match status" value="4"/>
</dbReference>
<dbReference type="FunFam" id="3.30.300.30:FF:000010">
    <property type="entry name" value="Enterobactin synthetase component F"/>
    <property type="match status" value="2"/>
</dbReference>
<dbReference type="FunFam" id="3.40.50.980:FF:000001">
    <property type="entry name" value="Non-ribosomal peptide synthetase"/>
    <property type="match status" value="2"/>
</dbReference>
<dbReference type="Pfam" id="PF13193">
    <property type="entry name" value="AMP-binding_C"/>
    <property type="match status" value="3"/>
</dbReference>
<reference evidence="7 8" key="1">
    <citation type="submission" date="2018-12" db="EMBL/GenBank/DDBJ databases">
        <authorList>
            <consortium name="Pathogen Informatics"/>
        </authorList>
    </citation>
    <scope>NUCLEOTIDE SEQUENCE [LARGE SCALE GENOMIC DNA]</scope>
    <source>
        <strain evidence="7 8">NCTC13193</strain>
    </source>
</reference>
<dbReference type="InterPro" id="IPR023213">
    <property type="entry name" value="CAT-like_dom_sf"/>
</dbReference>
<dbReference type="Pfam" id="PF00501">
    <property type="entry name" value="AMP-binding"/>
    <property type="match status" value="3"/>
</dbReference>
<dbReference type="InterPro" id="IPR009081">
    <property type="entry name" value="PP-bd_ACP"/>
</dbReference>
<name>A0A3S4XYF2_SERFO</name>
<dbReference type="GO" id="GO:0005737">
    <property type="term" value="C:cytoplasm"/>
    <property type="evidence" value="ECO:0007669"/>
    <property type="project" value="TreeGrafter"/>
</dbReference>
<dbReference type="Proteomes" id="UP000270487">
    <property type="component" value="Chromosome"/>
</dbReference>
<evidence type="ECO:0000259" key="6">
    <source>
        <dbReference type="PROSITE" id="PS50075"/>
    </source>
</evidence>
<dbReference type="FunFam" id="2.30.38.10:FF:000001">
    <property type="entry name" value="Non-ribosomal peptide synthetase PvdI"/>
    <property type="match status" value="2"/>
</dbReference>
<evidence type="ECO:0000256" key="3">
    <source>
        <dbReference type="ARBA" id="ARBA00022450"/>
    </source>
</evidence>
<dbReference type="Gene3D" id="3.40.50.12780">
    <property type="entry name" value="N-terminal domain of ligase-like"/>
    <property type="match status" value="1"/>
</dbReference>
<dbReference type="SUPFAM" id="SSF47336">
    <property type="entry name" value="ACP-like"/>
    <property type="match status" value="3"/>
</dbReference>
<dbReference type="FunFam" id="1.10.1200.10:FF:000005">
    <property type="entry name" value="Nonribosomal peptide synthetase 1"/>
    <property type="match status" value="2"/>
</dbReference>
<dbReference type="GO" id="GO:0072330">
    <property type="term" value="P:monocarboxylic acid biosynthetic process"/>
    <property type="evidence" value="ECO:0007669"/>
    <property type="project" value="UniProtKB-ARBA"/>
</dbReference>
<dbReference type="Gene3D" id="3.30.559.10">
    <property type="entry name" value="Chloramphenicol acetyltransferase-like domain"/>
    <property type="match status" value="4"/>
</dbReference>
<dbReference type="PANTHER" id="PTHR45527">
    <property type="entry name" value="NONRIBOSOMAL PEPTIDE SYNTHETASE"/>
    <property type="match status" value="1"/>
</dbReference>
<dbReference type="GO" id="GO:0044550">
    <property type="term" value="P:secondary metabolite biosynthetic process"/>
    <property type="evidence" value="ECO:0007669"/>
    <property type="project" value="UniProtKB-ARBA"/>
</dbReference>
<keyword evidence="3" id="KW-0596">Phosphopantetheine</keyword>
<feature type="domain" description="Carrier" evidence="6">
    <location>
        <begin position="958"/>
        <end position="1033"/>
    </location>
</feature>
<proteinExistence type="inferred from homology"/>
<dbReference type="Gene3D" id="2.30.38.10">
    <property type="entry name" value="Luciferase, Domain 3"/>
    <property type="match status" value="2"/>
</dbReference>
<dbReference type="InterPro" id="IPR010071">
    <property type="entry name" value="AA_adenyl_dom"/>
</dbReference>
<dbReference type="InterPro" id="IPR006162">
    <property type="entry name" value="Ppantetheine_attach_site"/>
</dbReference>
<dbReference type="SUPFAM" id="SSF52777">
    <property type="entry name" value="CoA-dependent acyltransferases"/>
    <property type="match status" value="8"/>
</dbReference>
<dbReference type="GO" id="GO:0043041">
    <property type="term" value="P:amino acid activation for nonribosomal peptide biosynthetic process"/>
    <property type="evidence" value="ECO:0007669"/>
    <property type="project" value="TreeGrafter"/>
</dbReference>
<dbReference type="PROSITE" id="PS00012">
    <property type="entry name" value="PHOSPHOPANTETHEINE"/>
    <property type="match status" value="1"/>
</dbReference>
<dbReference type="EMBL" id="LR134492">
    <property type="protein sequence ID" value="VEI64886.1"/>
    <property type="molecule type" value="Genomic_DNA"/>
</dbReference>
<dbReference type="PANTHER" id="PTHR45527:SF1">
    <property type="entry name" value="FATTY ACID SYNTHASE"/>
    <property type="match status" value="1"/>
</dbReference>
<dbReference type="InterPro" id="IPR000873">
    <property type="entry name" value="AMP-dep_synth/lig_dom"/>
</dbReference>
<feature type="domain" description="Carrier" evidence="6">
    <location>
        <begin position="2006"/>
        <end position="2081"/>
    </location>
</feature>
<dbReference type="CDD" id="cd12117">
    <property type="entry name" value="A_NRPS_Srf_like"/>
    <property type="match status" value="1"/>
</dbReference>
<dbReference type="NCBIfam" id="NF003417">
    <property type="entry name" value="PRK04813.1"/>
    <property type="match status" value="3"/>
</dbReference>
<evidence type="ECO:0000256" key="2">
    <source>
        <dbReference type="ARBA" id="ARBA00006432"/>
    </source>
</evidence>
<dbReference type="PROSITE" id="PS50075">
    <property type="entry name" value="CARRIER"/>
    <property type="match status" value="3"/>
</dbReference>
<dbReference type="CDD" id="cd17652">
    <property type="entry name" value="A_NRPS_CmdD_like"/>
    <property type="match status" value="1"/>
</dbReference>
<keyword evidence="5" id="KW-0677">Repeat</keyword>
<dbReference type="InterPro" id="IPR020845">
    <property type="entry name" value="AMP-binding_CS"/>
</dbReference>
<comment type="similarity">
    <text evidence="2">Belongs to the ATP-dependent AMP-binding enzyme family.</text>
</comment>
<dbReference type="Pfam" id="PF00668">
    <property type="entry name" value="Condensation"/>
    <property type="match status" value="4"/>
</dbReference>
<dbReference type="InterPro" id="IPR042099">
    <property type="entry name" value="ANL_N_sf"/>
</dbReference>
<accession>A0A3S4XYF2</accession>
<comment type="cofactor">
    <cofactor evidence="1">
        <name>pantetheine 4'-phosphate</name>
        <dbReference type="ChEBI" id="CHEBI:47942"/>
    </cofactor>
</comment>
<evidence type="ECO:0000256" key="5">
    <source>
        <dbReference type="ARBA" id="ARBA00022737"/>
    </source>
</evidence>
<dbReference type="PROSITE" id="PS00455">
    <property type="entry name" value="AMP_BINDING"/>
    <property type="match status" value="3"/>
</dbReference>
<dbReference type="GO" id="GO:0031177">
    <property type="term" value="F:phosphopantetheine binding"/>
    <property type="evidence" value="ECO:0007669"/>
    <property type="project" value="InterPro"/>
</dbReference>
<dbReference type="CDD" id="cd12116">
    <property type="entry name" value="A_NRPS_Ta1_like"/>
    <property type="match status" value="1"/>
</dbReference>
<evidence type="ECO:0000313" key="8">
    <source>
        <dbReference type="Proteomes" id="UP000270487"/>
    </source>
</evidence>
<protein>
    <submittedName>
        <fullName evidence="7">Surfactin synthase subunit 1</fullName>
    </submittedName>
</protein>
<dbReference type="InterPro" id="IPR045851">
    <property type="entry name" value="AMP-bd_C_sf"/>
</dbReference>
<dbReference type="SUPFAM" id="SSF56801">
    <property type="entry name" value="Acetyl-CoA synthetase-like"/>
    <property type="match status" value="3"/>
</dbReference>
<dbReference type="Pfam" id="PF00550">
    <property type="entry name" value="PP-binding"/>
    <property type="match status" value="3"/>
</dbReference>
<sequence>MPCLYSKDALELTSAQMGMWLANEVSLNPGNNNISEYMIIDGAMDSELFKTAIRKMISEAESMHSRFLYFNNAVKQRLDVVDDYDAGFYDFSSMPDPWADAEVCIKTIFNKNYPLPDGKAFDFFLIKLSEEKYVYCHCCHHILLDGFGAFLILKRTIEIYNCLVSGKLVPSTPFGSFKTLIKDDYDYRVSNRFSRDRQYWMSRFSDMPEPVSLAGRSAPSKSITRQRINISKTVDELLRKKAKELVHTLPQLLTALSCIYLYRMTGHEDLVIGLPVTARVGREQRSIPGLMSNIMPLRLSLAPNVSLIDVLKLTAKEMMATLRHQQYRNDDLLRDLSLTHPLFNTTINVELFGEDLTFNGAKTLTTNVGSGPVADLNVFFFGYGEEHTLVLGFDANSDLYDREQLLAHHDRMLALFTALLEQPEGSIGLPSLLNELELKEFVEINDKTCGEIPSLTLPELFEAQVRRTPEAPALYQDNRVMTYSKLNGQINQLCHYLIEQGVLPGKVVAVLLPRSENLVIALLAIAKVGATYLPLDPEHPAERLKHILATAEPALILTSSETSVLVRGLCQHQIDDGNIHASIVAQPEHNPHSAMPQPSQAAYVLFTSGSTGAPKGVLISHHALANFLTAMQQCVQMSTTHRMLAVTTIGFDIAALEVFLPLVNGASVVMVSRDVARDPDLLAEEIIQKGVTHLQGTPALWQGLVEYQPQAIANLTALVGGDSLPANLAESMVALALRVIQVYGPTETTIWSTLCELTPAQERSSSIGLPILNTQVYILDSALQPVPVGQPGELYIAGDGLALGYLKRADLTSERFIANPFSSAGLRMYRTGDMAYWGQDMRIYFLGRVDNQVKIRGYRIELGDIENALLQSPTIKHALVSVHEEKISGQKRLIAYVIAHEGEIFSQDELRIELAKQLPDYMVPAVIMLLDSYPLTANGKIDRRALPVPEFTLQAPVLPTNSREEELCQLFAECLDISPPGIHDNFFSLGGHSLLALQLLSRLRAVFNVELPLKAIFDSPTVAELAAVLDSTKVQALRPKLVAQPRPTLLPMSFAQQRLWLQEQITPSSAYNMPLIVRFNGKLNAAALAEALSDVVVRHESLRTLLIQQDDIAYQHIIPAEQVRFTLQTQNIAASLLTERLTQQCGHIFSLDKEIPIKAWLYQLTPERHVLLLLIHHTAGDGGSLPPLLHDLGQAYRARLTKEAPDMPPLAVQYADYALWQRDLLSGGQGSGSLYEQQMHYWHNQLANLPEDVTLPGDRSRPLSPSYAGDRVEFAISAQVYQRLKILGSQTRTSLFMLLQTALAVLLHRMGLGDDIVIGTPVFGRTEEAQLPLIGFFANTVVLRMDLSGDPELTTLIEQARTVVLAANEHQDVPFERIVEELAPNRSLAKHPLFQIMIALDNAWPSSIEFPQLHLEQQDLPTKAAKFDLLFNFQLDERQDLLTGYIEFSTDLYDTDTVVGFVEYLTKIIDSMAANPKIRVCQLELLSATQQHKLLNICNATSVEIPKLSLAELFEQQVTRSPEAIAVSDGNKTITYAQLNRAANRLAHRLYELAGAETFCAGLLMAHSIEEVISILAVIKAGGTYLPLRLSDPQERQQMMLDDMGATLLITDPEQHFPEVLHVIRDVAQAYEQSFPETNLGIRVASGSLAYVMYTSGSTGKPKGIAVSQESVIALACDRQWLPADHQRVLLHSPAAFDASTYELWVTLLCGGQLVVAPQGELDIDAMAQTIVNQKVTALFLTTGLFRLMAEEKASALADVRLLLTGGEILPKAAVGAIMKQCPKLAMLHVYGPTETTTFATSYPMHGVPAGVSSPIGSPFDNTQVYVLDTYLKPVPVGIPGELYIAGIGLARGYLNQPGLTAEHFVANPFSDNGERMYRSGDWVRWRQDGVLEYLNRGDQQVKVRGFRIELAEVEAALQKQDGVAQAFVCLFEPQKGNKQLAAYVIAEKDRQCEPTQLRQAMSTCLPNFMVPAFIHVVDSFPLTANGKVDVRALPVAVFDVEQGRSARNERERMLCSLFADLLGLTEVSIDDDFFALGGHSLMASRLISQIRKALNVDPSIRDLFEAPTVAQFTERLGSGNALRPVLQDMPKPERLPLSAAQRRLWMVGRIEDGKFTYNMPLTLELKGELNVPAIAAALNDVIARHESLRTRFQELPDGSVYQRIMTGEEAHCVLTLQGIQPDRLQDEVRITSEYLFDLANENPCRAWLFQVEAQRYVLLFLMHHIGSDGASLMPLLGDLSEAYNARSQGQAPAWAPLPVQYADYALWQDKLLGAAKDPHSLQHRQLAYWREVLQDLPEELPLPFDRLRPQRSSYQGKQWQFEVEPVVYSRLLSVARQQNASLFMVLQAALAVMLSRLGAGTDIPLGTVIAGRTDEALEPLIGFFTNTLVLRTDVSGNPTFEQLLERVRERALQAYEHQDLPFENLVEALNPERSLARHPLFQVMLVLQNNAHSDFQFNGLDTQAAAPLLPVAKFDLTFNLQETPTALKGIVEYATDLFDEATAERLAGYFMHILQGISNNSRCLVSELELLSSRERSQIVNDWNNTVRTLPVRTFAEQFEAIALAAPDALALVGENEQLTYGQLNQRANRLANLMMVKGVGAENVIAIALPRSVELIVALVATLKTGAAYLPLDPDYPAERLNYMLEHAQPALVVTNAVFAEKLATQYVSLQLDNPVLQTQLAQHSADHITLPRQLNIDNAAYIIYTSGSTGLPKGVLVTHRGISHLVASMVERLHVTPQSRVLQFASPSFDASFWDISMGLLSGASLLVADRDALSPGEPLYALMHKQGVTHATLPPVGLAVMPRKPLPLLETLVVAGEACQPELIEFWGQGRRMINAYGPSESTVCATMSQPLQAGSTPPIGSPIINIQTYVLDERLQPVAPGVKGELYIAGESLARGYVQRPDLTAERFVANPFGTPGSRMYRTGDMACWQADGELMFMGRVDHQVKIRGFRIELGEIESQLLKHPQLNQASVIVREDKPGLRQLVGYAVATEAGVDTLQVREYLRNYLPEYMVPVAIVLLPSIPVTPNGKVDRRALPLPTFLPSSKREPRNEQEQLLCTLFAELLGVEQVDIDGNFFEMGGDSITAIQLVARTRQLGWVLTPRQIFEHKTVAELVKVMQADSFTIAYAQVDAIGELPATPIIHWLMDNPGNINEFSQAALLQTPELLDEAQLRQMLALLLEQHDVLRLVAQRSALGECQLIIPPVASDAVDNVLRIVDCQAWTTEDIRQCIKVESQRAKQRLDPGAGKMVQAVWFRTSPGYPGRLMLVLHHLVVDGVSWRLLVSDLENLWANLSVGKAPSLLPAGTSFRSWAHRLQQEADARSDELEHWRAVLAAPDALLTSRPIDKQKDVVSASDSLRAELATAFTQPLLGTIPTLFHAGINDVLLCAFTLAINDWRQGTQTDVLLDLEGHGREELPGTELSRTLGWFTSMYPVRLDPGATQIADPYALGNALKRIKEQLRQVPANGLGYGLLRYLNTQTRPILSHLQQAQVGFNYLGRMVAGGNSDWQAVEEARLLDPVPDANFALPHGLSLNAIVEERPTGPVLVANWSWASALYSETSIGELGNHWFRWLTALSQLSSVPDAGGFTPSDITMVDFKQDGLAKLQAKWKKRK</sequence>
<dbReference type="FunFam" id="1.10.1200.10:FF:000016">
    <property type="entry name" value="Non-ribosomal peptide synthase"/>
    <property type="match status" value="1"/>
</dbReference>
<dbReference type="InterPro" id="IPR001242">
    <property type="entry name" value="Condensation_dom"/>
</dbReference>
<dbReference type="InterPro" id="IPR025110">
    <property type="entry name" value="AMP-bd_C"/>
</dbReference>
<dbReference type="GO" id="GO:0003824">
    <property type="term" value="F:catalytic activity"/>
    <property type="evidence" value="ECO:0007669"/>
    <property type="project" value="InterPro"/>
</dbReference>
<dbReference type="Gene3D" id="1.10.1200.10">
    <property type="entry name" value="ACP-like"/>
    <property type="match status" value="3"/>
</dbReference>
<dbReference type="InterPro" id="IPR010060">
    <property type="entry name" value="NRPS_synth"/>
</dbReference>
<dbReference type="SMART" id="SM00823">
    <property type="entry name" value="PKS_PP"/>
    <property type="match status" value="3"/>
</dbReference>
<dbReference type="NCBIfam" id="TIGR01733">
    <property type="entry name" value="AA-adenyl-dom"/>
    <property type="match status" value="3"/>
</dbReference>
<dbReference type="Gene3D" id="3.30.300.30">
    <property type="match status" value="3"/>
</dbReference>
<dbReference type="NCBIfam" id="TIGR01720">
    <property type="entry name" value="NRPS-para261"/>
    <property type="match status" value="1"/>
</dbReference>
<dbReference type="InterPro" id="IPR020806">
    <property type="entry name" value="PKS_PP-bd"/>
</dbReference>